<evidence type="ECO:0000313" key="3">
    <source>
        <dbReference type="EMBL" id="GAA1572404.1"/>
    </source>
</evidence>
<accession>A0ABP4P406</accession>
<dbReference type="Proteomes" id="UP001501470">
    <property type="component" value="Unassembled WGS sequence"/>
</dbReference>
<comment type="caution">
    <text evidence="3">The sequence shown here is derived from an EMBL/GenBank/DDBJ whole genome shotgun (WGS) entry which is preliminary data.</text>
</comment>
<dbReference type="InterPro" id="IPR013766">
    <property type="entry name" value="Thioredoxin_domain"/>
</dbReference>
<gene>
    <name evidence="3" type="ORF">GCM10009827_113010</name>
</gene>
<dbReference type="InterPro" id="IPR013740">
    <property type="entry name" value="Redoxin"/>
</dbReference>
<reference evidence="4" key="1">
    <citation type="journal article" date="2019" name="Int. J. Syst. Evol. Microbiol.">
        <title>The Global Catalogue of Microorganisms (GCM) 10K type strain sequencing project: providing services to taxonomists for standard genome sequencing and annotation.</title>
        <authorList>
            <consortium name="The Broad Institute Genomics Platform"/>
            <consortium name="The Broad Institute Genome Sequencing Center for Infectious Disease"/>
            <person name="Wu L."/>
            <person name="Ma J."/>
        </authorList>
    </citation>
    <scope>NUCLEOTIDE SEQUENCE [LARGE SCALE GENOMIC DNA]</scope>
    <source>
        <strain evidence="4">JCM 15933</strain>
    </source>
</reference>
<keyword evidence="1" id="KW-0472">Membrane</keyword>
<evidence type="ECO:0000256" key="1">
    <source>
        <dbReference type="SAM" id="Phobius"/>
    </source>
</evidence>
<keyword evidence="1" id="KW-1133">Transmembrane helix</keyword>
<dbReference type="SUPFAM" id="SSF52833">
    <property type="entry name" value="Thioredoxin-like"/>
    <property type="match status" value="1"/>
</dbReference>
<dbReference type="CDD" id="cd02966">
    <property type="entry name" value="TlpA_like_family"/>
    <property type="match status" value="1"/>
</dbReference>
<dbReference type="Gene3D" id="3.40.30.10">
    <property type="entry name" value="Glutaredoxin"/>
    <property type="match status" value="1"/>
</dbReference>
<dbReference type="PROSITE" id="PS51352">
    <property type="entry name" value="THIOREDOXIN_2"/>
    <property type="match status" value="1"/>
</dbReference>
<dbReference type="RefSeq" id="WP_344514652.1">
    <property type="nucleotide sequence ID" value="NZ_BAAAQD010000048.1"/>
</dbReference>
<dbReference type="InterPro" id="IPR036249">
    <property type="entry name" value="Thioredoxin-like_sf"/>
</dbReference>
<evidence type="ECO:0000259" key="2">
    <source>
        <dbReference type="PROSITE" id="PS51352"/>
    </source>
</evidence>
<keyword evidence="1" id="KW-0812">Transmembrane</keyword>
<organism evidence="3 4">
    <name type="scientific">Dactylosporangium maewongense</name>
    <dbReference type="NCBI Taxonomy" id="634393"/>
    <lineage>
        <taxon>Bacteria</taxon>
        <taxon>Bacillati</taxon>
        <taxon>Actinomycetota</taxon>
        <taxon>Actinomycetes</taxon>
        <taxon>Micromonosporales</taxon>
        <taxon>Micromonosporaceae</taxon>
        <taxon>Dactylosporangium</taxon>
    </lineage>
</organism>
<feature type="transmembrane region" description="Helical" evidence="1">
    <location>
        <begin position="6"/>
        <end position="27"/>
    </location>
</feature>
<feature type="domain" description="Thioredoxin" evidence="2">
    <location>
        <begin position="49"/>
        <end position="174"/>
    </location>
</feature>
<evidence type="ECO:0000313" key="4">
    <source>
        <dbReference type="Proteomes" id="UP001501470"/>
    </source>
</evidence>
<sequence>MTTALLVAVLLLTALTLFNLVVVLGVVRRLRAYENRLGDMAEPPPVSTATLGEPVADFVASTVDGRRVDRASLTGQTLIGFFSPDCPACHERLGDFRAAAARHPGDVLAVVVDDGGDPAPVVGALTGTGGVAVILEDPEGPVAGAFGVRGFPAFVLVRDGGVVESVGYQVPVPA</sequence>
<name>A0ABP4P406_9ACTN</name>
<proteinExistence type="predicted"/>
<dbReference type="EMBL" id="BAAAQD010000048">
    <property type="protein sequence ID" value="GAA1572404.1"/>
    <property type="molecule type" value="Genomic_DNA"/>
</dbReference>
<keyword evidence="4" id="KW-1185">Reference proteome</keyword>
<dbReference type="Pfam" id="PF08534">
    <property type="entry name" value="Redoxin"/>
    <property type="match status" value="1"/>
</dbReference>
<protein>
    <recommendedName>
        <fullName evidence="2">Thioredoxin domain-containing protein</fullName>
    </recommendedName>
</protein>